<keyword evidence="8 13" id="KW-1133">Transmembrane helix</keyword>
<feature type="repeat" description="ANK" evidence="12">
    <location>
        <begin position="586"/>
        <end position="618"/>
    </location>
</feature>
<evidence type="ECO:0000256" key="8">
    <source>
        <dbReference type="ARBA" id="ARBA00022989"/>
    </source>
</evidence>
<sequence length="1392" mass="153576">MSVAAAFGNLDVIKLLVETSPYTTIPNYEWGPVEAAVQQDHVEVLEYLWGIIPDLQNKTAPDTGDSLLHVAADYCSGHAFKWLLPHFSNINLTNNAGDSPLHVAMREDNWYVINALLAIGVDTNAQNAEGDTVLHILLRLRGHEEEALDNVDCLLSEDVSPDTRNHAGERPVDLTDDPRIIEMLEDEPIFRRDFPVHVIARNGRIRLMSDWLATMTATYPDENERHATIAAALTQPDKVRPNYTFVSSWPHQGGRTVYMQAAMAFASDDDSLQSLDLLLPYIKPVDFSAQDNVASHAEGGRLTDGKTILDHFLGRCYLACKKNRDQLTNVSLLRILDALVRLGKIELDSFDALPQELDGFRPRLCPGYCFDGGKSKAKLTKLAANHSWDELQKLLRKEVDATTLNDTDDMGYTALHHAAQLGHVETVRLLSEQPHVSLDEENLVMPHTATPNLDNSDETALMLAAKANRPACVRLLLAAGADANVDYDFEEDAAGFDALRENANDAWRLVYDSWEVAFLYPAYYIVRVPNVSTVKQYLEARRSPLHVAMTLALSEDQLENCCDNHTDYDAQDTVPRCPAPKAYAFDGETPLTVAARHGVLSNVLFLLGHDVDVDIPTKAGASALMLAALGGHVAIVDMLLDHLADMDLVDAHGQTVFDLLELWLSKHGASPTPQSTILDKLHKEAQIRENSPAYQEKLALSLVAMRTDEAFRHQGFAKVLSCSADLAQALLDDHIVVTRHDAAFHEAWRCYQAAAHTHLDAVYGPTAATGALTAVVKLDTKDPIVTFETQKTCLEHPVFNRLLDIKWELFGQRKYLEQLLMNMLLLLTTTTSSLLFDDATTAAPPAATFFVGMGAIVFVAFGFLAVQALRPTILWRLARLVHDGRLTLDPRVAIPNLPAKKTFVRRCLLAATLVATLVVTVPLLVFMRHLDVGSWFSVFNNIVLATTAVFFLHNELQEAKIGLRQYMASTMNVAQLLIYALVLLVFVPVNLDIVTVSTEFQVGLGGFLTLALWVLSLQFLEVVPSASFVLPMMSDLFGDISNFFILFSVFQVGLTITFYQLFRVKPADDSHDAFDGIGQSFMTTYFVAFGQLPTDALGVFTDATSGLYVFTALLMMLHSAVVVIVLLNVLLAMMNKTVDGGLEKAKTRALLSYARCILRLEEAMGLDADGTSSLLHLSLVAGTRERTPLVSANGAVLNPVLGERVAKAQLGLTPAQADALYARTAAREAWQQRVQALGDVVDSEIAFLADGFDHVRHFIDSDVAKVFAEEFALLETTKAQLQATVDEARWSRGLFQDKVIAATEARVKKELAKLQSQMMRLWKPKFDAPAVDDHAQCMLVYQLAQRSTVEKQLTKVIVTVLEAVQTAGLDAAEAEELAEDKKRPSCSVRCTN</sequence>
<feature type="domain" description="Ion transport" evidence="14">
    <location>
        <begin position="914"/>
        <end position="1139"/>
    </location>
</feature>
<feature type="repeat" description="ANK" evidence="12">
    <location>
        <begin position="619"/>
        <end position="651"/>
    </location>
</feature>
<feature type="transmembrane region" description="Helical" evidence="13">
    <location>
        <begin position="1011"/>
        <end position="1031"/>
    </location>
</feature>
<dbReference type="PROSITE" id="PS50297">
    <property type="entry name" value="ANK_REP_REGION"/>
    <property type="match status" value="5"/>
</dbReference>
<evidence type="ECO:0000256" key="3">
    <source>
        <dbReference type="ARBA" id="ARBA00022475"/>
    </source>
</evidence>
<dbReference type="OrthoDB" id="71307at2759"/>
<evidence type="ECO:0000313" key="15">
    <source>
        <dbReference type="EMBL" id="OQR97280.1"/>
    </source>
</evidence>
<dbReference type="SUPFAM" id="SSF48403">
    <property type="entry name" value="Ankyrin repeat"/>
    <property type="match status" value="2"/>
</dbReference>
<keyword evidence="6" id="KW-0677">Repeat</keyword>
<feature type="transmembrane region" description="Helical" evidence="13">
    <location>
        <begin position="932"/>
        <end position="952"/>
    </location>
</feature>
<dbReference type="GO" id="GO:0005886">
    <property type="term" value="C:plasma membrane"/>
    <property type="evidence" value="ECO:0007669"/>
    <property type="project" value="UniProtKB-SubCell"/>
</dbReference>
<dbReference type="STRING" id="1202772.A0A1V9ZHI2"/>
<accession>A0A1V9ZHI2</accession>
<feature type="transmembrane region" description="Helical" evidence="13">
    <location>
        <begin position="848"/>
        <end position="869"/>
    </location>
</feature>
<feature type="transmembrane region" description="Helical" evidence="13">
    <location>
        <begin position="1043"/>
        <end position="1062"/>
    </location>
</feature>
<proteinExistence type="predicted"/>
<evidence type="ECO:0000256" key="9">
    <source>
        <dbReference type="ARBA" id="ARBA00023065"/>
    </source>
</evidence>
<dbReference type="InterPro" id="IPR002110">
    <property type="entry name" value="Ankyrin_rpt"/>
</dbReference>
<evidence type="ECO:0000259" key="14">
    <source>
        <dbReference type="Pfam" id="PF00520"/>
    </source>
</evidence>
<dbReference type="PROSITE" id="PS50088">
    <property type="entry name" value="ANK_REPEAT"/>
    <property type="match status" value="5"/>
</dbReference>
<evidence type="ECO:0000256" key="2">
    <source>
        <dbReference type="ARBA" id="ARBA00022448"/>
    </source>
</evidence>
<evidence type="ECO:0000256" key="5">
    <source>
        <dbReference type="ARBA" id="ARBA00022692"/>
    </source>
</evidence>
<feature type="repeat" description="ANK" evidence="12">
    <location>
        <begin position="456"/>
        <end position="488"/>
    </location>
</feature>
<comment type="subcellular location">
    <subcellularLocation>
        <location evidence="1">Cell membrane</location>
        <topology evidence="1">Multi-pass membrane protein</topology>
    </subcellularLocation>
</comment>
<gene>
    <name evidence="15" type="ORF">ACHHYP_12264</name>
</gene>
<feature type="transmembrane region" description="Helical" evidence="13">
    <location>
        <begin position="1107"/>
        <end position="1131"/>
    </location>
</feature>
<organism evidence="15 16">
    <name type="scientific">Achlya hypogyna</name>
    <name type="common">Oomycete</name>
    <name type="synonym">Protoachlya hypogyna</name>
    <dbReference type="NCBI Taxonomy" id="1202772"/>
    <lineage>
        <taxon>Eukaryota</taxon>
        <taxon>Sar</taxon>
        <taxon>Stramenopiles</taxon>
        <taxon>Oomycota</taxon>
        <taxon>Saprolegniomycetes</taxon>
        <taxon>Saprolegniales</taxon>
        <taxon>Achlyaceae</taxon>
        <taxon>Achlya</taxon>
    </lineage>
</organism>
<evidence type="ECO:0000256" key="12">
    <source>
        <dbReference type="PROSITE-ProRule" id="PRU00023"/>
    </source>
</evidence>
<dbReference type="InterPro" id="IPR005821">
    <property type="entry name" value="Ion_trans_dom"/>
</dbReference>
<evidence type="ECO:0000256" key="11">
    <source>
        <dbReference type="ARBA" id="ARBA00023303"/>
    </source>
</evidence>
<comment type="caution">
    <text evidence="15">The sequence shown here is derived from an EMBL/GenBank/DDBJ whole genome shotgun (WGS) entry which is preliminary data.</text>
</comment>
<keyword evidence="12" id="KW-0040">ANK repeat</keyword>
<evidence type="ECO:0000256" key="13">
    <source>
        <dbReference type="SAM" id="Phobius"/>
    </source>
</evidence>
<evidence type="ECO:0000256" key="7">
    <source>
        <dbReference type="ARBA" id="ARBA00022837"/>
    </source>
</evidence>
<dbReference type="InterPro" id="IPR036770">
    <property type="entry name" value="Ankyrin_rpt-contain_sf"/>
</dbReference>
<evidence type="ECO:0000256" key="10">
    <source>
        <dbReference type="ARBA" id="ARBA00023136"/>
    </source>
</evidence>
<keyword evidence="5 13" id="KW-0812">Transmembrane</keyword>
<dbReference type="PANTHER" id="PTHR10582">
    <property type="entry name" value="TRANSIENT RECEPTOR POTENTIAL ION CHANNEL PROTEIN"/>
    <property type="match status" value="1"/>
</dbReference>
<dbReference type="Gene3D" id="1.25.40.20">
    <property type="entry name" value="Ankyrin repeat-containing domain"/>
    <property type="match status" value="3"/>
</dbReference>
<keyword evidence="16" id="KW-1185">Reference proteome</keyword>
<keyword evidence="4" id="KW-0109">Calcium transport</keyword>
<dbReference type="Proteomes" id="UP000243579">
    <property type="component" value="Unassembled WGS sequence"/>
</dbReference>
<evidence type="ECO:0000256" key="6">
    <source>
        <dbReference type="ARBA" id="ARBA00022737"/>
    </source>
</evidence>
<protein>
    <recommendedName>
        <fullName evidence="14">Ion transport domain-containing protein</fullName>
    </recommendedName>
</protein>
<keyword evidence="7" id="KW-0106">Calcium</keyword>
<dbReference type="PRINTS" id="PR01415">
    <property type="entry name" value="ANKYRIN"/>
</dbReference>
<dbReference type="Pfam" id="PF00520">
    <property type="entry name" value="Ion_trans"/>
    <property type="match status" value="1"/>
</dbReference>
<evidence type="ECO:0000313" key="16">
    <source>
        <dbReference type="Proteomes" id="UP000243579"/>
    </source>
</evidence>
<feature type="repeat" description="ANK" evidence="12">
    <location>
        <begin position="96"/>
        <end position="128"/>
    </location>
</feature>
<dbReference type="EMBL" id="JNBR01000119">
    <property type="protein sequence ID" value="OQR97280.1"/>
    <property type="molecule type" value="Genomic_DNA"/>
</dbReference>
<keyword evidence="2" id="KW-0813">Transport</keyword>
<name>A0A1V9ZHI2_ACHHY</name>
<dbReference type="Pfam" id="PF12796">
    <property type="entry name" value="Ank_2"/>
    <property type="match status" value="3"/>
</dbReference>
<keyword evidence="9" id="KW-0406">Ion transport</keyword>
<feature type="repeat" description="ANK" evidence="12">
    <location>
        <begin position="410"/>
        <end position="430"/>
    </location>
</feature>
<dbReference type="GO" id="GO:0098703">
    <property type="term" value="P:calcium ion import across plasma membrane"/>
    <property type="evidence" value="ECO:0007669"/>
    <property type="project" value="TreeGrafter"/>
</dbReference>
<keyword evidence="3" id="KW-1003">Cell membrane</keyword>
<dbReference type="PANTHER" id="PTHR10582:SF2">
    <property type="entry name" value="INACTIVE"/>
    <property type="match status" value="1"/>
</dbReference>
<evidence type="ECO:0000256" key="4">
    <source>
        <dbReference type="ARBA" id="ARBA00022568"/>
    </source>
</evidence>
<reference evidence="15 16" key="1">
    <citation type="journal article" date="2014" name="Genome Biol. Evol.">
        <title>The secreted proteins of Achlya hypogyna and Thraustotheca clavata identify the ancestral oomycete secretome and reveal gene acquisitions by horizontal gene transfer.</title>
        <authorList>
            <person name="Misner I."/>
            <person name="Blouin N."/>
            <person name="Leonard G."/>
            <person name="Richards T.A."/>
            <person name="Lane C.E."/>
        </authorList>
    </citation>
    <scope>NUCLEOTIDE SEQUENCE [LARGE SCALE GENOMIC DNA]</scope>
    <source>
        <strain evidence="15 16">ATCC 48635</strain>
    </source>
</reference>
<dbReference type="SMART" id="SM00248">
    <property type="entry name" value="ANK"/>
    <property type="match status" value="8"/>
</dbReference>
<evidence type="ECO:0000256" key="1">
    <source>
        <dbReference type="ARBA" id="ARBA00004651"/>
    </source>
</evidence>
<keyword evidence="10 13" id="KW-0472">Membrane</keyword>
<feature type="transmembrane region" description="Helical" evidence="13">
    <location>
        <begin position="907"/>
        <end position="926"/>
    </location>
</feature>
<dbReference type="GO" id="GO:0005216">
    <property type="term" value="F:monoatomic ion channel activity"/>
    <property type="evidence" value="ECO:0007669"/>
    <property type="project" value="InterPro"/>
</dbReference>
<keyword evidence="11" id="KW-0407">Ion channel</keyword>
<feature type="transmembrane region" description="Helical" evidence="13">
    <location>
        <begin position="973"/>
        <end position="991"/>
    </location>
</feature>
<dbReference type="InterPro" id="IPR024862">
    <property type="entry name" value="TRPV"/>
</dbReference>